<protein>
    <submittedName>
        <fullName evidence="2">GNAT family N-acetyltransferase</fullName>
    </submittedName>
</protein>
<reference evidence="2" key="1">
    <citation type="journal article" date="2021" name="PeerJ">
        <title>Extensive microbial diversity within the chicken gut microbiome revealed by metagenomics and culture.</title>
        <authorList>
            <person name="Gilroy R."/>
            <person name="Ravi A."/>
            <person name="Getino M."/>
            <person name="Pursley I."/>
            <person name="Horton D.L."/>
            <person name="Alikhan N.F."/>
            <person name="Baker D."/>
            <person name="Gharbi K."/>
            <person name="Hall N."/>
            <person name="Watson M."/>
            <person name="Adriaenssens E.M."/>
            <person name="Foster-Nyarko E."/>
            <person name="Jarju S."/>
            <person name="Secka A."/>
            <person name="Antonio M."/>
            <person name="Oren A."/>
            <person name="Chaudhuri R.R."/>
            <person name="La Ragione R."/>
            <person name="Hildebrand F."/>
            <person name="Pallen M.J."/>
        </authorList>
    </citation>
    <scope>NUCLEOTIDE SEQUENCE</scope>
    <source>
        <strain evidence="2">ChiHjej10B9-4811</strain>
    </source>
</reference>
<dbReference type="Proteomes" id="UP000823908">
    <property type="component" value="Unassembled WGS sequence"/>
</dbReference>
<reference evidence="2" key="2">
    <citation type="submission" date="2021-04" db="EMBL/GenBank/DDBJ databases">
        <authorList>
            <person name="Gilroy R."/>
        </authorList>
    </citation>
    <scope>NUCLEOTIDE SEQUENCE</scope>
    <source>
        <strain evidence="2">ChiHjej10B9-4811</strain>
    </source>
</reference>
<dbReference type="Pfam" id="PF13302">
    <property type="entry name" value="Acetyltransf_3"/>
    <property type="match status" value="1"/>
</dbReference>
<feature type="domain" description="N-acetyltransferase" evidence="1">
    <location>
        <begin position="7"/>
        <end position="167"/>
    </location>
</feature>
<evidence type="ECO:0000313" key="3">
    <source>
        <dbReference type="Proteomes" id="UP000823908"/>
    </source>
</evidence>
<dbReference type="InterPro" id="IPR016181">
    <property type="entry name" value="Acyl_CoA_acyltransferase"/>
</dbReference>
<sequence>MNTEPISLVRIDPVIDREELIAFLTGHEWPYHMASTVSRQQVEEALDSGAFQNEERDSYWIEHSEHGRIGYIRFEDLCDDTPVFDLRLASQWQGRGFGVDVLNAATSWIFEQKPRIHRFEGQTRDDNLAMRHTFLKAGWVKEAYYRQGWPVEGAEPRASVAYAILRSDWETNTTTPVPWEEL</sequence>
<accession>A0A9D2UG94</accession>
<dbReference type="SUPFAM" id="SSF55729">
    <property type="entry name" value="Acyl-CoA N-acyltransferases (Nat)"/>
    <property type="match status" value="1"/>
</dbReference>
<dbReference type="PROSITE" id="PS51186">
    <property type="entry name" value="GNAT"/>
    <property type="match status" value="1"/>
</dbReference>
<dbReference type="InterPro" id="IPR000182">
    <property type="entry name" value="GNAT_dom"/>
</dbReference>
<name>A0A9D2UG94_9MICC</name>
<dbReference type="AlphaFoldDB" id="A0A9D2UG94"/>
<proteinExistence type="predicted"/>
<dbReference type="Gene3D" id="3.40.630.30">
    <property type="match status" value="1"/>
</dbReference>
<comment type="caution">
    <text evidence="2">The sequence shown here is derived from an EMBL/GenBank/DDBJ whole genome shotgun (WGS) entry which is preliminary data.</text>
</comment>
<dbReference type="EMBL" id="DWUS01000194">
    <property type="protein sequence ID" value="HJD51883.1"/>
    <property type="molecule type" value="Genomic_DNA"/>
</dbReference>
<dbReference type="GO" id="GO:0016747">
    <property type="term" value="F:acyltransferase activity, transferring groups other than amino-acyl groups"/>
    <property type="evidence" value="ECO:0007669"/>
    <property type="project" value="InterPro"/>
</dbReference>
<gene>
    <name evidence="2" type="ORF">H9908_08475</name>
</gene>
<evidence type="ECO:0000259" key="1">
    <source>
        <dbReference type="PROSITE" id="PS51186"/>
    </source>
</evidence>
<evidence type="ECO:0000313" key="2">
    <source>
        <dbReference type="EMBL" id="HJD51883.1"/>
    </source>
</evidence>
<organism evidence="2 3">
    <name type="scientific">Candidatus Rothia avistercoris</name>
    <dbReference type="NCBI Taxonomy" id="2840479"/>
    <lineage>
        <taxon>Bacteria</taxon>
        <taxon>Bacillati</taxon>
        <taxon>Actinomycetota</taxon>
        <taxon>Actinomycetes</taxon>
        <taxon>Micrococcales</taxon>
        <taxon>Micrococcaceae</taxon>
        <taxon>Rothia</taxon>
    </lineage>
</organism>